<dbReference type="PANTHER" id="PTHR35580">
    <property type="entry name" value="CELL SURFACE GLYCOPROTEIN (S-LAYER PROTEIN)-LIKE PROTEIN"/>
    <property type="match status" value="1"/>
</dbReference>
<name>A0ABT4APV9_9BACT</name>
<keyword evidence="2" id="KW-1185">Reference proteome</keyword>
<dbReference type="RefSeq" id="WP_267542252.1">
    <property type="nucleotide sequence ID" value="NZ_JAPNKA010000001.1"/>
</dbReference>
<evidence type="ECO:0000313" key="2">
    <source>
        <dbReference type="Proteomes" id="UP001207654"/>
    </source>
</evidence>
<accession>A0ABT4APV9</accession>
<dbReference type="PANTHER" id="PTHR35580:SF1">
    <property type="entry name" value="PHYTASE-LIKE DOMAIN-CONTAINING PROTEIN"/>
    <property type="match status" value="1"/>
</dbReference>
<organism evidence="1 2">
    <name type="scientific">Archangium lansingense</name>
    <dbReference type="NCBI Taxonomy" id="2995310"/>
    <lineage>
        <taxon>Bacteria</taxon>
        <taxon>Pseudomonadati</taxon>
        <taxon>Myxococcota</taxon>
        <taxon>Myxococcia</taxon>
        <taxon>Myxococcales</taxon>
        <taxon>Cystobacterineae</taxon>
        <taxon>Archangiaceae</taxon>
        <taxon>Archangium</taxon>
    </lineage>
</organism>
<sequence length="455" mass="47748">MRRGWGMGIAVCLGLGCGAVVETPEPARPLGLHTQEKRVDRGATRQVRVMEGSVFGWTVSVDRTGNAFASLTYERSGVDLGGGALPGDAGLALVKYAPDGTHLWSTGFSTYNGGRPTVSAMVTDGAGNLYIAGEHREPTLSLGGEPLPPGPFLAKYAPDGTHQWSRTSGLPGVGLLPAKALAVDEHRGQLVAAVNFLDKGQPLGAALVGRVGVADGVVHSLSPVVRRGRLSVTSLALESTGHISVVGFFEGEVDLGGSPISTTLPRSPFIARFTPEMGHVWSRGLTGAEGTATGVAVEPGRVLVVGEYTGDITFRGRKQRTEGKDGFVAVYSPTGGELWMRHFGESATGVAVDEENRVVVTGQYRPGDSVGGPRLPWREGGTPDNHLFVVKLYRGSGGHEWSRGLVSEGELRAGSLAVTREGEAVLLSRVEGATDFGHGPVTVPPDSSVFLRFIR</sequence>
<comment type="caution">
    <text evidence="1">The sequence shown here is derived from an EMBL/GenBank/DDBJ whole genome shotgun (WGS) entry which is preliminary data.</text>
</comment>
<evidence type="ECO:0008006" key="3">
    <source>
        <dbReference type="Google" id="ProtNLM"/>
    </source>
</evidence>
<dbReference type="Proteomes" id="UP001207654">
    <property type="component" value="Unassembled WGS sequence"/>
</dbReference>
<dbReference type="InterPro" id="IPR052918">
    <property type="entry name" value="Motility_Chemotaxis_Reg"/>
</dbReference>
<dbReference type="Gene3D" id="2.80.10.50">
    <property type="match status" value="1"/>
</dbReference>
<evidence type="ECO:0000313" key="1">
    <source>
        <dbReference type="EMBL" id="MCY1083731.1"/>
    </source>
</evidence>
<proteinExistence type="predicted"/>
<gene>
    <name evidence="1" type="ORF">OV287_55760</name>
</gene>
<dbReference type="PROSITE" id="PS51257">
    <property type="entry name" value="PROKAR_LIPOPROTEIN"/>
    <property type="match status" value="1"/>
</dbReference>
<protein>
    <recommendedName>
        <fullName evidence="3">Lipoprotein</fullName>
    </recommendedName>
</protein>
<reference evidence="1 2" key="1">
    <citation type="submission" date="2022-11" db="EMBL/GenBank/DDBJ databases">
        <title>Minimal conservation of predation-associated metabolite biosynthetic gene clusters underscores biosynthetic potential of Myxococcota including descriptions for ten novel species: Archangium lansinium sp. nov., Myxococcus landrumus sp. nov., Nannocystis bai.</title>
        <authorList>
            <person name="Ahearne A."/>
            <person name="Stevens C."/>
            <person name="Phillips K."/>
        </authorList>
    </citation>
    <scope>NUCLEOTIDE SEQUENCE [LARGE SCALE GENOMIC DNA]</scope>
    <source>
        <strain evidence="1 2">MIWBW</strain>
    </source>
</reference>
<dbReference type="SUPFAM" id="SSF101898">
    <property type="entry name" value="NHL repeat"/>
    <property type="match status" value="1"/>
</dbReference>
<dbReference type="EMBL" id="JAPNKA010000001">
    <property type="protein sequence ID" value="MCY1083731.1"/>
    <property type="molecule type" value="Genomic_DNA"/>
</dbReference>